<gene>
    <name evidence="1" type="ORF">QTP70_014702</name>
</gene>
<evidence type="ECO:0000313" key="2">
    <source>
        <dbReference type="Proteomes" id="UP001274896"/>
    </source>
</evidence>
<reference evidence="1" key="1">
    <citation type="submission" date="2023-06" db="EMBL/GenBank/DDBJ databases">
        <title>Male Hemibagrus guttatus genome.</title>
        <authorList>
            <person name="Bian C."/>
        </authorList>
    </citation>
    <scope>NUCLEOTIDE SEQUENCE</scope>
    <source>
        <strain evidence="1">Male_cb2023</strain>
        <tissue evidence="1">Muscle</tissue>
    </source>
</reference>
<accession>A0AAE0QI47</accession>
<evidence type="ECO:0000313" key="1">
    <source>
        <dbReference type="EMBL" id="KAK3521654.1"/>
    </source>
</evidence>
<dbReference type="EMBL" id="JAUCMX010000015">
    <property type="protein sequence ID" value="KAK3521654.1"/>
    <property type="molecule type" value="Genomic_DNA"/>
</dbReference>
<dbReference type="Proteomes" id="UP001274896">
    <property type="component" value="Unassembled WGS sequence"/>
</dbReference>
<proteinExistence type="predicted"/>
<keyword evidence="2" id="KW-1185">Reference proteome</keyword>
<comment type="caution">
    <text evidence="1">The sequence shown here is derived from an EMBL/GenBank/DDBJ whole genome shotgun (WGS) entry which is preliminary data.</text>
</comment>
<protein>
    <submittedName>
        <fullName evidence="1">Uncharacterized protein</fullName>
    </submittedName>
</protein>
<organism evidence="1 2">
    <name type="scientific">Hemibagrus guttatus</name>
    <dbReference type="NCBI Taxonomy" id="175788"/>
    <lineage>
        <taxon>Eukaryota</taxon>
        <taxon>Metazoa</taxon>
        <taxon>Chordata</taxon>
        <taxon>Craniata</taxon>
        <taxon>Vertebrata</taxon>
        <taxon>Euteleostomi</taxon>
        <taxon>Actinopterygii</taxon>
        <taxon>Neopterygii</taxon>
        <taxon>Teleostei</taxon>
        <taxon>Ostariophysi</taxon>
        <taxon>Siluriformes</taxon>
        <taxon>Bagridae</taxon>
        <taxon>Hemibagrus</taxon>
    </lineage>
</organism>
<sequence length="241" mass="26697">MATAGLGQCTGPSSHQAMHSWPWRLRRHATTTGWKYDPGTSLQAQKDEILCISCRWLQPNKLLAWTSSSELSLPRIARLHSPTFSKGFLERLEYALATLEIGRDSLRKFQPPPRWPQPPRTLVPEIQGERRKWDSHPAKGPVDEPMLTDPELLSWGPAPKTWLAGCALHDSITPKSPRVMIELNGHSLLDLLDSGSTIALVQSTVLHETAFMCAFMARAVQSLPHKSMSVGQLESGPSLPG</sequence>
<dbReference type="AlphaFoldDB" id="A0AAE0QI47"/>
<name>A0AAE0QI47_9TELE</name>